<dbReference type="RefSeq" id="WP_213126081.1">
    <property type="nucleotide sequence ID" value="NZ_JAGYPG010000003.1"/>
</dbReference>
<dbReference type="Proteomes" id="UP000681414">
    <property type="component" value="Unassembled WGS sequence"/>
</dbReference>
<keyword evidence="2" id="KW-1185">Reference proteome</keyword>
<evidence type="ECO:0000313" key="2">
    <source>
        <dbReference type="Proteomes" id="UP000681414"/>
    </source>
</evidence>
<comment type="caution">
    <text evidence="1">The sequence shown here is derived from an EMBL/GenBank/DDBJ whole genome shotgun (WGS) entry which is preliminary data.</text>
</comment>
<name>A0A942THU7_9BACI</name>
<organism evidence="1 2">
    <name type="scientific">Lederbergia citri</name>
    <dbReference type="NCBI Taxonomy" id="2833580"/>
    <lineage>
        <taxon>Bacteria</taxon>
        <taxon>Bacillati</taxon>
        <taxon>Bacillota</taxon>
        <taxon>Bacilli</taxon>
        <taxon>Bacillales</taxon>
        <taxon>Bacillaceae</taxon>
        <taxon>Lederbergia</taxon>
    </lineage>
</organism>
<gene>
    <name evidence="1" type="ORF">KHA97_17630</name>
</gene>
<accession>A0A942THU7</accession>
<dbReference type="EMBL" id="JAGYPG010000003">
    <property type="protein sequence ID" value="MBS4196872.1"/>
    <property type="molecule type" value="Genomic_DNA"/>
</dbReference>
<evidence type="ECO:0000313" key="1">
    <source>
        <dbReference type="EMBL" id="MBS4196872.1"/>
    </source>
</evidence>
<proteinExistence type="predicted"/>
<dbReference type="AlphaFoldDB" id="A0A942THU7"/>
<protein>
    <submittedName>
        <fullName evidence="1">Uncharacterized protein</fullName>
    </submittedName>
</protein>
<sequence>MLKVKVKLKDKKEFTVPLPYALLHAGGWVASSPMLWKFVNTTFIQKNVEENAKAFIPTSIDRRAVRHLLREIKRYRGLTIVEVKEKDGTEVVVRL</sequence>
<reference evidence="1 2" key="1">
    <citation type="submission" date="2021-05" db="EMBL/GenBank/DDBJ databases">
        <title>Novel Bacillus species.</title>
        <authorList>
            <person name="Liu G."/>
        </authorList>
    </citation>
    <scope>NUCLEOTIDE SEQUENCE [LARGE SCALE GENOMIC DNA]</scope>
    <source>
        <strain evidence="2">FJAT-49780</strain>
    </source>
</reference>